<dbReference type="AlphaFoldDB" id="A0A1E7FSH8"/>
<comment type="catalytic activity">
    <reaction evidence="9">
        <text>L-leucine + 2-oxoglutarate = 4-methyl-2-oxopentanoate + L-glutamate</text>
        <dbReference type="Rhea" id="RHEA:18321"/>
        <dbReference type="ChEBI" id="CHEBI:16810"/>
        <dbReference type="ChEBI" id="CHEBI:17865"/>
        <dbReference type="ChEBI" id="CHEBI:29985"/>
        <dbReference type="ChEBI" id="CHEBI:57427"/>
        <dbReference type="EC" id="2.6.1.42"/>
    </reaction>
</comment>
<comment type="catalytic activity">
    <reaction evidence="9">
        <text>L-isoleucine + 2-oxoglutarate = (S)-3-methyl-2-oxopentanoate + L-glutamate</text>
        <dbReference type="Rhea" id="RHEA:24801"/>
        <dbReference type="ChEBI" id="CHEBI:16810"/>
        <dbReference type="ChEBI" id="CHEBI:29985"/>
        <dbReference type="ChEBI" id="CHEBI:35146"/>
        <dbReference type="ChEBI" id="CHEBI:58045"/>
        <dbReference type="EC" id="2.6.1.42"/>
    </reaction>
</comment>
<evidence type="ECO:0000256" key="7">
    <source>
        <dbReference type="RuleBase" id="RU004106"/>
    </source>
</evidence>
<dbReference type="PANTHER" id="PTHR42825">
    <property type="entry name" value="AMINO ACID AMINOTRANSFERASE"/>
    <property type="match status" value="1"/>
</dbReference>
<keyword evidence="5 8" id="KW-0663">Pyridoxal phosphate</keyword>
<evidence type="ECO:0000256" key="3">
    <source>
        <dbReference type="ARBA" id="ARBA00022576"/>
    </source>
</evidence>
<name>A0A1E7FSH8_9STRA</name>
<evidence type="ECO:0000256" key="6">
    <source>
        <dbReference type="PIRSR" id="PIRSR006468-1"/>
    </source>
</evidence>
<dbReference type="GO" id="GO:0052654">
    <property type="term" value="F:L-leucine-2-oxoglutarate transaminase activity"/>
    <property type="evidence" value="ECO:0007669"/>
    <property type="project" value="RHEA"/>
</dbReference>
<dbReference type="GO" id="GO:0052655">
    <property type="term" value="F:L-valine-2-oxoglutarate transaminase activity"/>
    <property type="evidence" value="ECO:0007669"/>
    <property type="project" value="RHEA"/>
</dbReference>
<evidence type="ECO:0000256" key="8">
    <source>
        <dbReference type="RuleBase" id="RU004516"/>
    </source>
</evidence>
<dbReference type="KEGG" id="fcy:FRACYDRAFT_259813"/>
<evidence type="ECO:0000256" key="1">
    <source>
        <dbReference type="ARBA" id="ARBA00001933"/>
    </source>
</evidence>
<dbReference type="SUPFAM" id="SSF56752">
    <property type="entry name" value="D-aminoacid aminotransferase-like PLP-dependent enzymes"/>
    <property type="match status" value="2"/>
</dbReference>
<evidence type="ECO:0000256" key="5">
    <source>
        <dbReference type="ARBA" id="ARBA00022898"/>
    </source>
</evidence>
<evidence type="ECO:0000256" key="2">
    <source>
        <dbReference type="ARBA" id="ARBA00009320"/>
    </source>
</evidence>
<keyword evidence="9" id="KW-0028">Amino-acid biosynthesis</keyword>
<organism evidence="11 12">
    <name type="scientific">Fragilariopsis cylindrus CCMP1102</name>
    <dbReference type="NCBI Taxonomy" id="635003"/>
    <lineage>
        <taxon>Eukaryota</taxon>
        <taxon>Sar</taxon>
        <taxon>Stramenopiles</taxon>
        <taxon>Ochrophyta</taxon>
        <taxon>Bacillariophyta</taxon>
        <taxon>Bacillariophyceae</taxon>
        <taxon>Bacillariophycidae</taxon>
        <taxon>Bacillariales</taxon>
        <taxon>Bacillariaceae</taxon>
        <taxon>Fragilariopsis</taxon>
    </lineage>
</organism>
<feature type="compositionally biased region" description="Polar residues" evidence="10">
    <location>
        <begin position="1"/>
        <end position="24"/>
    </location>
</feature>
<evidence type="ECO:0000256" key="4">
    <source>
        <dbReference type="ARBA" id="ARBA00022679"/>
    </source>
</evidence>
<comment type="catalytic activity">
    <reaction evidence="9">
        <text>L-valine + 2-oxoglutarate = 3-methyl-2-oxobutanoate + L-glutamate</text>
        <dbReference type="Rhea" id="RHEA:24813"/>
        <dbReference type="ChEBI" id="CHEBI:11851"/>
        <dbReference type="ChEBI" id="CHEBI:16810"/>
        <dbReference type="ChEBI" id="CHEBI:29985"/>
        <dbReference type="ChEBI" id="CHEBI:57762"/>
        <dbReference type="EC" id="2.6.1.42"/>
    </reaction>
</comment>
<dbReference type="Gene3D" id="3.30.470.10">
    <property type="match status" value="1"/>
</dbReference>
<keyword evidence="4 9" id="KW-0808">Transferase</keyword>
<dbReference type="GO" id="GO:0009082">
    <property type="term" value="P:branched-chain amino acid biosynthetic process"/>
    <property type="evidence" value="ECO:0007669"/>
    <property type="project" value="UniProtKB-KW"/>
</dbReference>
<sequence>MTSEAPSSSSTKRSSIGPTTTRRSSLPPKDGIDFDNLPWNLNHPEEHTYVHLTTTTADGWTKEHYDLETDQGTLFDSVYNYDESPLPLSPACASLNYGTTIWEGLKCYRNKNGDPVVFRPDRNFYRFQYGAEQMSLPPPSRELFLRGIQHTLQQNSHIIPPHGEGMKLYIRPMLLGSGQQLGLYPSSQFSLLFYVSPTGNYFKNATGGLNIHLETKRCRAARGGLGNVKCSGNYAVALKPLMDAKKQGFHDNLFLELETYHQAKDKAGEENDSSSSSALDSAILQEMSAANVFFVFKNGEIVTPSLDRGTILPGITRDSVITIVNDFADELTDAMIQSTGDATVKVTVSSRDVTCGELKYGNATEAFCTGTAAELVPIARLATGTDEEPFEVNFTHGKALPGGPVTVTILKMLREIMVGDRTSKGTEGWLRDPFSSPEEFCKE</sequence>
<evidence type="ECO:0000256" key="10">
    <source>
        <dbReference type="SAM" id="MobiDB-lite"/>
    </source>
</evidence>
<comment type="similarity">
    <text evidence="2 7">Belongs to the class-IV pyridoxal-phosphate-dependent aminotransferase family.</text>
</comment>
<dbReference type="InterPro" id="IPR018300">
    <property type="entry name" value="Aminotrans_IV_CS"/>
</dbReference>
<accession>A0A1E7FSH8</accession>
<evidence type="ECO:0000256" key="9">
    <source>
        <dbReference type="RuleBase" id="RU004517"/>
    </source>
</evidence>
<feature type="modified residue" description="N6-(pyridoxal phosphate)lysine" evidence="6">
    <location>
        <position position="229"/>
    </location>
</feature>
<keyword evidence="3 9" id="KW-0032">Aminotransferase</keyword>
<dbReference type="OrthoDB" id="1732691at2759"/>
<dbReference type="Gene3D" id="3.20.10.10">
    <property type="entry name" value="D-amino Acid Aminotransferase, subunit A, domain 2"/>
    <property type="match status" value="1"/>
</dbReference>
<dbReference type="InterPro" id="IPR001544">
    <property type="entry name" value="Aminotrans_IV"/>
</dbReference>
<proteinExistence type="inferred from homology"/>
<gene>
    <name evidence="11" type="ORF">FRACYDRAFT_259813</name>
</gene>
<dbReference type="InterPro" id="IPR043131">
    <property type="entry name" value="BCAT-like_N"/>
</dbReference>
<evidence type="ECO:0000313" key="12">
    <source>
        <dbReference type="Proteomes" id="UP000095751"/>
    </source>
</evidence>
<dbReference type="PANTHER" id="PTHR42825:SF2">
    <property type="entry name" value="BRANCHED-CHAIN-AMINO-ACID AMINOTRANSFERASE 3, CHLOROPLASTIC-RELATED"/>
    <property type="match status" value="1"/>
</dbReference>
<reference evidence="11 12" key="1">
    <citation type="submission" date="2016-09" db="EMBL/GenBank/DDBJ databases">
        <title>Extensive genetic diversity and differential bi-allelic expression allows diatom success in the polar Southern Ocean.</title>
        <authorList>
            <consortium name="DOE Joint Genome Institute"/>
            <person name="Mock T."/>
            <person name="Otillar R.P."/>
            <person name="Strauss J."/>
            <person name="Dupont C."/>
            <person name="Frickenhaus S."/>
            <person name="Maumus F."/>
            <person name="Mcmullan M."/>
            <person name="Sanges R."/>
            <person name="Schmutz J."/>
            <person name="Toseland A."/>
            <person name="Valas R."/>
            <person name="Veluchamy A."/>
            <person name="Ward B.J."/>
            <person name="Allen A."/>
            <person name="Barry K."/>
            <person name="Falciatore A."/>
            <person name="Ferrante M."/>
            <person name="Fortunato A.E."/>
            <person name="Gloeckner G."/>
            <person name="Gruber A."/>
            <person name="Hipkin R."/>
            <person name="Janech M."/>
            <person name="Kroth P."/>
            <person name="Leese F."/>
            <person name="Lindquist E."/>
            <person name="Lyon B.R."/>
            <person name="Martin J."/>
            <person name="Mayer C."/>
            <person name="Parker M."/>
            <person name="Quesneville H."/>
            <person name="Raymond J."/>
            <person name="Uhlig C."/>
            <person name="Valentin K.U."/>
            <person name="Worden A.Z."/>
            <person name="Armbrust E.V."/>
            <person name="Bowler C."/>
            <person name="Green B."/>
            <person name="Moulton V."/>
            <person name="Van Oosterhout C."/>
            <person name="Grigoriev I."/>
        </authorList>
    </citation>
    <scope>NUCLEOTIDE SEQUENCE [LARGE SCALE GENOMIC DNA]</scope>
    <source>
        <strain evidence="11 12">CCMP1102</strain>
    </source>
</reference>
<dbReference type="PROSITE" id="PS00770">
    <property type="entry name" value="AA_TRANSFER_CLASS_4"/>
    <property type="match status" value="1"/>
</dbReference>
<dbReference type="Proteomes" id="UP000095751">
    <property type="component" value="Unassembled WGS sequence"/>
</dbReference>
<keyword evidence="9" id="KW-0100">Branched-chain amino acid biosynthesis</keyword>
<dbReference type="EC" id="2.6.1.42" evidence="9"/>
<dbReference type="InParanoid" id="A0A1E7FSH8"/>
<keyword evidence="12" id="KW-1185">Reference proteome</keyword>
<dbReference type="EMBL" id="KV784354">
    <property type="protein sequence ID" value="OEU21130.1"/>
    <property type="molecule type" value="Genomic_DNA"/>
</dbReference>
<dbReference type="InterPro" id="IPR036038">
    <property type="entry name" value="Aminotransferase-like"/>
</dbReference>
<comment type="cofactor">
    <cofactor evidence="1 8">
        <name>pyridoxal 5'-phosphate</name>
        <dbReference type="ChEBI" id="CHEBI:597326"/>
    </cofactor>
</comment>
<dbReference type="InterPro" id="IPR043132">
    <property type="entry name" value="BCAT-like_C"/>
</dbReference>
<evidence type="ECO:0000313" key="11">
    <source>
        <dbReference type="EMBL" id="OEU21130.1"/>
    </source>
</evidence>
<dbReference type="PIRSF" id="PIRSF006468">
    <property type="entry name" value="BCAT1"/>
    <property type="match status" value="1"/>
</dbReference>
<dbReference type="InterPro" id="IPR005786">
    <property type="entry name" value="B_amino_transII"/>
</dbReference>
<protein>
    <recommendedName>
        <fullName evidence="9">Branched-chain-amino-acid aminotransferase</fullName>
        <ecNumber evidence="9">2.6.1.42</ecNumber>
    </recommendedName>
</protein>
<feature type="region of interest" description="Disordered" evidence="10">
    <location>
        <begin position="1"/>
        <end position="31"/>
    </location>
</feature>
<dbReference type="GO" id="GO:0008652">
    <property type="term" value="P:amino acid biosynthetic process"/>
    <property type="evidence" value="ECO:0007669"/>
    <property type="project" value="UniProtKB-KW"/>
</dbReference>
<dbReference type="GO" id="GO:0052656">
    <property type="term" value="F:L-isoleucine-2-oxoglutarate transaminase activity"/>
    <property type="evidence" value="ECO:0007669"/>
    <property type="project" value="RHEA"/>
</dbReference>
<dbReference type="Pfam" id="PF01063">
    <property type="entry name" value="Aminotran_4"/>
    <property type="match status" value="1"/>
</dbReference>